<evidence type="ECO:0000313" key="2">
    <source>
        <dbReference type="Proteomes" id="UP001299046"/>
    </source>
</evidence>
<protein>
    <recommendedName>
        <fullName evidence="3">RNA polymerase subunit sigma-70</fullName>
    </recommendedName>
</protein>
<organism evidence="1 2">
    <name type="scientific">[Mycobacterium] zoologicum</name>
    <dbReference type="NCBI Taxonomy" id="2872311"/>
    <lineage>
        <taxon>Bacteria</taxon>
        <taxon>Bacillati</taxon>
        <taxon>Actinomycetota</taxon>
        <taxon>Actinomycetes</taxon>
        <taxon>Mycobacteriales</taxon>
        <taxon>Mycobacteriaceae</taxon>
        <taxon>Mycolicibacter</taxon>
    </lineage>
</organism>
<reference evidence="1 2" key="1">
    <citation type="submission" date="2023-12" db="EMBL/GenBank/DDBJ databases">
        <title>Description of new species of Mycobacterium terrae complex isolated from sewage at the Sao Paulo Zoological Park Foundation in Brazil.</title>
        <authorList>
            <person name="Romagnoli C.L."/>
            <person name="Conceicao E.C."/>
            <person name="Machado E."/>
            <person name="Barreto L.B.P.F."/>
            <person name="Sharma A."/>
            <person name="Silva N.M."/>
            <person name="Marques L.E."/>
            <person name="Juliana M.A."/>
            <person name="Lourenco M.C.S."/>
            <person name="Digiampietri L.A."/>
            <person name="Suffys P.N."/>
            <person name="Viana-Niero C."/>
        </authorList>
    </citation>
    <scope>NUCLEOTIDE SEQUENCE [LARGE SCALE GENOMIC DNA]</scope>
    <source>
        <strain evidence="1 2">MYC123</strain>
    </source>
</reference>
<sequence>MATKIDETTAAEQWIDQLDPADPSVKVRDGRHLRHVREAADAADAATDALRHAVAEARANGESWGTIGMVLGVSRQAAQQRFREGKD</sequence>
<dbReference type="EMBL" id="JAYJJT010000027">
    <property type="protein sequence ID" value="MEB3051800.1"/>
    <property type="molecule type" value="Genomic_DNA"/>
</dbReference>
<name>A0ABU5YP18_9MYCO</name>
<gene>
    <name evidence="1" type="ORF">KV112_18980</name>
</gene>
<keyword evidence="2" id="KW-1185">Reference proteome</keyword>
<proteinExistence type="predicted"/>
<comment type="caution">
    <text evidence="1">The sequence shown here is derived from an EMBL/GenBank/DDBJ whole genome shotgun (WGS) entry which is preliminary data.</text>
</comment>
<evidence type="ECO:0000313" key="1">
    <source>
        <dbReference type="EMBL" id="MEB3051800.1"/>
    </source>
</evidence>
<dbReference type="Proteomes" id="UP001299046">
    <property type="component" value="Unassembled WGS sequence"/>
</dbReference>
<accession>A0ABU5YP18</accession>
<dbReference type="RefSeq" id="WP_224865013.1">
    <property type="nucleotide sequence ID" value="NZ_JAYJJT010000027.1"/>
</dbReference>
<evidence type="ECO:0008006" key="3">
    <source>
        <dbReference type="Google" id="ProtNLM"/>
    </source>
</evidence>